<dbReference type="InterPro" id="IPR013813">
    <property type="entry name" value="Endoribo_LPSP/chorism_mut-like"/>
</dbReference>
<dbReference type="PANTHER" id="PTHR43760:SF1">
    <property type="entry name" value="ENDORIBONUCLEASE L-PSP_CHORISMATE MUTASE-LIKE DOMAIN-CONTAINING PROTEIN"/>
    <property type="match status" value="1"/>
</dbReference>
<dbReference type="InterPro" id="IPR035959">
    <property type="entry name" value="RutC-like_sf"/>
</dbReference>
<evidence type="ECO:0000259" key="1">
    <source>
        <dbReference type="Pfam" id="PF14588"/>
    </source>
</evidence>
<accession>A0A1M4Z0B9</accession>
<dbReference type="SUPFAM" id="SSF55298">
    <property type="entry name" value="YjgF-like"/>
    <property type="match status" value="1"/>
</dbReference>
<dbReference type="CDD" id="cd02199">
    <property type="entry name" value="YjgF_YER057c_UK114_like_1"/>
    <property type="match status" value="1"/>
</dbReference>
<dbReference type="EMBL" id="FQUX01000002">
    <property type="protein sequence ID" value="SHF11405.1"/>
    <property type="molecule type" value="Genomic_DNA"/>
</dbReference>
<sequence length="156" mass="17118">MTIKEKLQSLGIVVPKMAPKGVGNYVSWTVSNNILYTSGQLPWKNGEFGVLAYTGRVGSDLNIKEGYECARICAINAISQLIDAVRDLERVKKIIRLDCHIQAAEGFKDHSDVLDGASDVMNQVFGERGIHTRSAIGIYQAPLNVPVIVYLIAEID</sequence>
<organism evidence="2 3">
    <name type="scientific">Arenibacter palladensis</name>
    <dbReference type="NCBI Taxonomy" id="237373"/>
    <lineage>
        <taxon>Bacteria</taxon>
        <taxon>Pseudomonadati</taxon>
        <taxon>Bacteroidota</taxon>
        <taxon>Flavobacteriia</taxon>
        <taxon>Flavobacteriales</taxon>
        <taxon>Flavobacteriaceae</taxon>
        <taxon>Arenibacter</taxon>
    </lineage>
</organism>
<dbReference type="Proteomes" id="UP000184406">
    <property type="component" value="Unassembled WGS sequence"/>
</dbReference>
<dbReference type="Pfam" id="PF14588">
    <property type="entry name" value="YjgF_endoribonc"/>
    <property type="match status" value="1"/>
</dbReference>
<protein>
    <submittedName>
        <fullName evidence="2">Enamine deaminase RidA, house cleaning of reactive enamine intermediates, YjgF/YER057c/UK114 family</fullName>
    </submittedName>
</protein>
<dbReference type="AlphaFoldDB" id="A0A1M4Z0B9"/>
<dbReference type="OrthoDB" id="9806350at2"/>
<name>A0A1M4Z0B9_9FLAO</name>
<feature type="domain" description="Endoribonuclease L-PSP/chorismate mutase-like" evidence="1">
    <location>
        <begin position="6"/>
        <end position="155"/>
    </location>
</feature>
<proteinExistence type="predicted"/>
<dbReference type="RefSeq" id="WP_072861447.1">
    <property type="nucleotide sequence ID" value="NZ_FQUX01000002.1"/>
</dbReference>
<evidence type="ECO:0000313" key="2">
    <source>
        <dbReference type="EMBL" id="SHF11405.1"/>
    </source>
</evidence>
<gene>
    <name evidence="2" type="ORF">SAMN03080594_102644</name>
</gene>
<keyword evidence="3" id="KW-1185">Reference proteome</keyword>
<reference evidence="3" key="1">
    <citation type="submission" date="2016-11" db="EMBL/GenBank/DDBJ databases">
        <authorList>
            <person name="Varghese N."/>
            <person name="Submissions S."/>
        </authorList>
    </citation>
    <scope>NUCLEOTIDE SEQUENCE [LARGE SCALE GENOMIC DNA]</scope>
    <source>
        <strain evidence="3">DSM 17539</strain>
    </source>
</reference>
<dbReference type="Gene3D" id="3.30.1330.40">
    <property type="entry name" value="RutC-like"/>
    <property type="match status" value="1"/>
</dbReference>
<evidence type="ECO:0000313" key="3">
    <source>
        <dbReference type="Proteomes" id="UP000184406"/>
    </source>
</evidence>
<dbReference type="PANTHER" id="PTHR43760">
    <property type="entry name" value="ENDORIBONUCLEASE-RELATED"/>
    <property type="match status" value="1"/>
</dbReference>